<dbReference type="EMBL" id="LAZR01000428">
    <property type="protein sequence ID" value="KKN69332.1"/>
    <property type="molecule type" value="Genomic_DNA"/>
</dbReference>
<comment type="caution">
    <text evidence="1">The sequence shown here is derived from an EMBL/GenBank/DDBJ whole genome shotgun (WGS) entry which is preliminary data.</text>
</comment>
<gene>
    <name evidence="1" type="ORF">LCGC14_0441910</name>
</gene>
<evidence type="ECO:0000313" key="1">
    <source>
        <dbReference type="EMBL" id="KKN69332.1"/>
    </source>
</evidence>
<organism evidence="1">
    <name type="scientific">marine sediment metagenome</name>
    <dbReference type="NCBI Taxonomy" id="412755"/>
    <lineage>
        <taxon>unclassified sequences</taxon>
        <taxon>metagenomes</taxon>
        <taxon>ecological metagenomes</taxon>
    </lineage>
</organism>
<accession>A0A0F9T3E6</accession>
<sequence>MSCKLKNICPFISITNSICHHRYGRRDKNDKNKIICTHPNNQFQCPLYKLWEEQLDKNDKKKECNTISKKMSGL</sequence>
<name>A0A0F9T3E6_9ZZZZ</name>
<protein>
    <submittedName>
        <fullName evidence="1">Uncharacterized protein</fullName>
    </submittedName>
</protein>
<reference evidence="1" key="1">
    <citation type="journal article" date="2015" name="Nature">
        <title>Complex archaea that bridge the gap between prokaryotes and eukaryotes.</title>
        <authorList>
            <person name="Spang A."/>
            <person name="Saw J.H."/>
            <person name="Jorgensen S.L."/>
            <person name="Zaremba-Niedzwiedzka K."/>
            <person name="Martijn J."/>
            <person name="Lind A.E."/>
            <person name="van Eijk R."/>
            <person name="Schleper C."/>
            <person name="Guy L."/>
            <person name="Ettema T.J."/>
        </authorList>
    </citation>
    <scope>NUCLEOTIDE SEQUENCE</scope>
</reference>
<proteinExistence type="predicted"/>
<dbReference type="AlphaFoldDB" id="A0A0F9T3E6"/>